<keyword evidence="4" id="KW-0238">DNA-binding</keyword>
<sequence>MPNRPFDYAGDIGSLAVDTPNDALEGPNTPDAVQALEEVAAAEAVQSLDDLLARGRERGIVTQEEIMQLVPQSEENVDRLEEIYEALTKANITITDELAEEGDFELPVEDGDGVVDAELFEEIDFVPTAVFSNASETSEAGIGDTVRMYLHEIGHYPLLTGAQEKNLARQIEQGERAKARLKKRSDLSPSEISELNRKVLLATEARKHLTEANLRLVVSVAKKYMNRGLSLMDLVQEGNMGLLRAVEKFDYTKGFKFSTYATWWIRQAITRAIADQARTIRIPVHMVETINRLTKVQRHLSQELDREATMTELAMECKIPSILAENHRLMLQLQPAPIFEDCIEEYNPYLVQVLNDAKRKVVELLEDQDP</sequence>
<keyword evidence="3" id="KW-0731">Sigma factor</keyword>
<dbReference type="Pfam" id="PF00140">
    <property type="entry name" value="Sigma70_r1_2"/>
    <property type="match status" value="1"/>
</dbReference>
<keyword evidence="5" id="KW-0804">Transcription</keyword>
<dbReference type="PANTHER" id="PTHR30603:SF60">
    <property type="entry name" value="RNA POLYMERASE SIGMA FACTOR RPOD"/>
    <property type="match status" value="1"/>
</dbReference>
<reference evidence="7" key="1">
    <citation type="submission" date="2020-02" db="EMBL/GenBank/DDBJ databases">
        <authorList>
            <person name="Meier V. D."/>
        </authorList>
    </citation>
    <scope>NUCLEOTIDE SEQUENCE</scope>
    <source>
        <strain evidence="7">AVDCRST_MAG93</strain>
    </source>
</reference>
<dbReference type="NCBIfam" id="TIGR02937">
    <property type="entry name" value="sigma70-ECF"/>
    <property type="match status" value="1"/>
</dbReference>
<dbReference type="Pfam" id="PF03979">
    <property type="entry name" value="Sigma70_r1_1"/>
    <property type="match status" value="1"/>
</dbReference>
<proteinExistence type="inferred from homology"/>
<gene>
    <name evidence="7" type="ORF">AVDCRST_MAG93-6684</name>
</gene>
<dbReference type="InterPro" id="IPR013325">
    <property type="entry name" value="RNA_pol_sigma_r2"/>
</dbReference>
<dbReference type="InterPro" id="IPR007627">
    <property type="entry name" value="RNA_pol_sigma70_r2"/>
</dbReference>
<dbReference type="GO" id="GO:0016987">
    <property type="term" value="F:sigma factor activity"/>
    <property type="evidence" value="ECO:0007669"/>
    <property type="project" value="UniProtKB-KW"/>
</dbReference>
<dbReference type="Pfam" id="PF04542">
    <property type="entry name" value="Sigma70_r2"/>
    <property type="match status" value="1"/>
</dbReference>
<evidence type="ECO:0000256" key="2">
    <source>
        <dbReference type="ARBA" id="ARBA00023015"/>
    </source>
</evidence>
<dbReference type="PANTHER" id="PTHR30603">
    <property type="entry name" value="RNA POLYMERASE SIGMA FACTOR RPO"/>
    <property type="match status" value="1"/>
</dbReference>
<evidence type="ECO:0000259" key="6">
    <source>
        <dbReference type="PROSITE" id="PS00715"/>
    </source>
</evidence>
<keyword evidence="2" id="KW-0805">Transcription regulation</keyword>
<dbReference type="EMBL" id="CADCTR010002253">
    <property type="protein sequence ID" value="CAA9341696.1"/>
    <property type="molecule type" value="Genomic_DNA"/>
</dbReference>
<dbReference type="PROSITE" id="PS00715">
    <property type="entry name" value="SIGMA70_1"/>
    <property type="match status" value="1"/>
</dbReference>
<dbReference type="AlphaFoldDB" id="A0A6J4LU25"/>
<organism evidence="7">
    <name type="scientific">uncultured Chloroflexia bacterium</name>
    <dbReference type="NCBI Taxonomy" id="1672391"/>
    <lineage>
        <taxon>Bacteria</taxon>
        <taxon>Bacillati</taxon>
        <taxon>Chloroflexota</taxon>
        <taxon>Chloroflexia</taxon>
        <taxon>environmental samples</taxon>
    </lineage>
</organism>
<dbReference type="Gene3D" id="1.10.601.10">
    <property type="entry name" value="RNA Polymerase Primary Sigma Factor"/>
    <property type="match status" value="1"/>
</dbReference>
<accession>A0A6J4LU25</accession>
<dbReference type="PRINTS" id="PR00046">
    <property type="entry name" value="SIGMA70FCT"/>
</dbReference>
<dbReference type="InterPro" id="IPR042189">
    <property type="entry name" value="RNA_pol_sigma_70_r1_1_sf"/>
</dbReference>
<dbReference type="GO" id="GO:0006352">
    <property type="term" value="P:DNA-templated transcription initiation"/>
    <property type="evidence" value="ECO:0007669"/>
    <property type="project" value="InterPro"/>
</dbReference>
<dbReference type="InterPro" id="IPR050239">
    <property type="entry name" value="Sigma-70_RNA_pol_init_factors"/>
</dbReference>
<dbReference type="InterPro" id="IPR009042">
    <property type="entry name" value="RNA_pol_sigma70_r1_2"/>
</dbReference>
<dbReference type="InterPro" id="IPR007624">
    <property type="entry name" value="RNA_pol_sigma70_r3"/>
</dbReference>
<dbReference type="InterPro" id="IPR036388">
    <property type="entry name" value="WH-like_DNA-bd_sf"/>
</dbReference>
<dbReference type="SUPFAM" id="SSF88659">
    <property type="entry name" value="Sigma3 and sigma4 domains of RNA polymerase sigma factors"/>
    <property type="match status" value="1"/>
</dbReference>
<comment type="similarity">
    <text evidence="1">Belongs to the sigma-70 factor family.</text>
</comment>
<dbReference type="GO" id="GO:0003677">
    <property type="term" value="F:DNA binding"/>
    <property type="evidence" value="ECO:0007669"/>
    <property type="project" value="UniProtKB-KW"/>
</dbReference>
<evidence type="ECO:0000313" key="7">
    <source>
        <dbReference type="EMBL" id="CAA9341696.1"/>
    </source>
</evidence>
<dbReference type="SUPFAM" id="SSF88946">
    <property type="entry name" value="Sigma2 domain of RNA polymerase sigma factors"/>
    <property type="match status" value="1"/>
</dbReference>
<dbReference type="InterPro" id="IPR000943">
    <property type="entry name" value="RNA_pol_sigma70"/>
</dbReference>
<feature type="domain" description="RNA polymerase sigma-70" evidence="6">
    <location>
        <begin position="233"/>
        <end position="246"/>
    </location>
</feature>
<dbReference type="InterPro" id="IPR014284">
    <property type="entry name" value="RNA_pol_sigma-70_dom"/>
</dbReference>
<dbReference type="Gene3D" id="1.10.220.120">
    <property type="entry name" value="Sigma-70 factor, region 1.1"/>
    <property type="match status" value="1"/>
</dbReference>
<dbReference type="Gene3D" id="1.10.10.10">
    <property type="entry name" value="Winged helix-like DNA-binding domain superfamily/Winged helix DNA-binding domain"/>
    <property type="match status" value="1"/>
</dbReference>
<name>A0A6J4LU25_9CHLR</name>
<evidence type="ECO:0000256" key="3">
    <source>
        <dbReference type="ARBA" id="ARBA00023082"/>
    </source>
</evidence>
<protein>
    <submittedName>
        <fullName evidence="7">RNA polymerase sigma factor RpoD</fullName>
    </submittedName>
</protein>
<dbReference type="Pfam" id="PF04539">
    <property type="entry name" value="Sigma70_r3"/>
    <property type="match status" value="1"/>
</dbReference>
<evidence type="ECO:0000256" key="5">
    <source>
        <dbReference type="ARBA" id="ARBA00023163"/>
    </source>
</evidence>
<evidence type="ECO:0000256" key="1">
    <source>
        <dbReference type="ARBA" id="ARBA00007788"/>
    </source>
</evidence>
<dbReference type="InterPro" id="IPR013324">
    <property type="entry name" value="RNA_pol_sigma_r3/r4-like"/>
</dbReference>
<feature type="non-terminal residue" evidence="7">
    <location>
        <position position="370"/>
    </location>
</feature>
<dbReference type="FunFam" id="1.10.601.10:FF:000001">
    <property type="entry name" value="RNA polymerase sigma factor SigA"/>
    <property type="match status" value="1"/>
</dbReference>
<evidence type="ECO:0000256" key="4">
    <source>
        <dbReference type="ARBA" id="ARBA00023125"/>
    </source>
</evidence>
<dbReference type="InterPro" id="IPR007127">
    <property type="entry name" value="RNA_pol_sigma_70_r1_1"/>
</dbReference>